<evidence type="ECO:0000256" key="6">
    <source>
        <dbReference type="ARBA" id="ARBA00023136"/>
    </source>
</evidence>
<feature type="region of interest" description="Disordered" evidence="8">
    <location>
        <begin position="278"/>
        <end position="350"/>
    </location>
</feature>
<evidence type="ECO:0000313" key="10">
    <source>
        <dbReference type="Proteomes" id="UP000644660"/>
    </source>
</evidence>
<evidence type="ECO:0000256" key="7">
    <source>
        <dbReference type="RuleBase" id="RU363059"/>
    </source>
</evidence>
<comment type="subcellular location">
    <subcellularLocation>
        <location evidence="1 7">Endoplasmic reticulum membrane</location>
        <topology evidence="1 7">Multi-pass membrane protein</topology>
    </subcellularLocation>
</comment>
<dbReference type="Proteomes" id="UP000644660">
    <property type="component" value="Unassembled WGS sequence"/>
</dbReference>
<protein>
    <recommendedName>
        <fullName evidence="7">Derlin</fullName>
    </recommendedName>
</protein>
<comment type="function">
    <text evidence="7">May be involved in the degradation of misfolded endoplasmic reticulum (ER) luminal proteins.</text>
</comment>
<dbReference type="GO" id="GO:0006950">
    <property type="term" value="P:response to stress"/>
    <property type="evidence" value="ECO:0007669"/>
    <property type="project" value="UniProtKB-ARBA"/>
</dbReference>
<dbReference type="RefSeq" id="XP_041405558.1">
    <property type="nucleotide sequence ID" value="XM_041549624.1"/>
</dbReference>
<evidence type="ECO:0000256" key="1">
    <source>
        <dbReference type="ARBA" id="ARBA00004477"/>
    </source>
</evidence>
<accession>A0A8H2ZH98</accession>
<dbReference type="OrthoDB" id="19102at2759"/>
<feature type="transmembrane region" description="Helical" evidence="7">
    <location>
        <begin position="173"/>
        <end position="196"/>
    </location>
</feature>
<evidence type="ECO:0000313" key="9">
    <source>
        <dbReference type="EMBL" id="CAB4253713.1"/>
    </source>
</evidence>
<dbReference type="InterPro" id="IPR007599">
    <property type="entry name" value="DER1"/>
</dbReference>
<sequence length="350" mass="38634">MPPRNVHTLGSGDSRRSSANTSTTSNPTFRTIWDSIPPVTRAILLLLCSVTSAYVLQLVHFGYLIFQWNETFKHFQLWRMVTSCMILPPQAMPALLEIYNIFTRSAQLENEHFFITSIANPSIDYTFYICFCILSIVNVSAIVFGVSASMLLTSAFTSCLTFTWAVDNANTKILFYGIVPVYGKYYPLITLATSFIFGEGNFFISLIGIFVGYIFLCLDTRTFGPIWGFITKKHSSYGRAPGGSLCAPHWFIYLYEIIFRIDKRHRFAATMMVPSTTNDSTEVGFKGNGSRLGGSSTGGNKLGSSSQTNSKETKLRTEGSNNTTSSGSSATNNGTGNFRGSGQRLGAKEE</sequence>
<keyword evidence="5 7" id="KW-1133">Transmembrane helix</keyword>
<proteinExistence type="inferred from homology"/>
<feature type="transmembrane region" description="Helical" evidence="7">
    <location>
        <begin position="125"/>
        <end position="152"/>
    </location>
</feature>
<dbReference type="PANTHER" id="PTHR11009">
    <property type="entry name" value="DER1-LIKE PROTEIN, DERLIN"/>
    <property type="match status" value="1"/>
</dbReference>
<evidence type="ECO:0000256" key="4">
    <source>
        <dbReference type="ARBA" id="ARBA00022824"/>
    </source>
</evidence>
<evidence type="ECO:0000256" key="2">
    <source>
        <dbReference type="ARBA" id="ARBA00008917"/>
    </source>
</evidence>
<name>A0A8H2ZH98_9SACH</name>
<evidence type="ECO:0000256" key="5">
    <source>
        <dbReference type="ARBA" id="ARBA00022989"/>
    </source>
</evidence>
<keyword evidence="6 7" id="KW-0472">Membrane</keyword>
<keyword evidence="4 7" id="KW-0256">Endoplasmic reticulum</keyword>
<evidence type="ECO:0000256" key="8">
    <source>
        <dbReference type="SAM" id="MobiDB-lite"/>
    </source>
</evidence>
<evidence type="ECO:0000256" key="3">
    <source>
        <dbReference type="ARBA" id="ARBA00022692"/>
    </source>
</evidence>
<keyword evidence="3 7" id="KW-0812">Transmembrane</keyword>
<comment type="similarity">
    <text evidence="2 7">Belongs to the derlin family.</text>
</comment>
<gene>
    <name evidence="9" type="ORF">KABA2_03S03674</name>
</gene>
<feature type="transmembrane region" description="Helical" evidence="7">
    <location>
        <begin position="42"/>
        <end position="65"/>
    </location>
</feature>
<comment type="caution">
    <text evidence="9">The sequence shown here is derived from an EMBL/GenBank/DDBJ whole genome shotgun (WGS) entry which is preliminary data.</text>
</comment>
<feature type="region of interest" description="Disordered" evidence="8">
    <location>
        <begin position="1"/>
        <end position="25"/>
    </location>
</feature>
<feature type="compositionally biased region" description="Low complexity" evidence="8">
    <location>
        <begin position="319"/>
        <end position="336"/>
    </location>
</feature>
<reference evidence="9 10" key="1">
    <citation type="submission" date="2020-05" db="EMBL/GenBank/DDBJ databases">
        <authorList>
            <person name="Casaregola S."/>
            <person name="Devillers H."/>
            <person name="Grondin C."/>
        </authorList>
    </citation>
    <scope>NUCLEOTIDE SEQUENCE [LARGE SCALE GENOMIC DNA]</scope>
    <source>
        <strain evidence="9 10">CLIB 1767</strain>
    </source>
</reference>
<dbReference type="GeneID" id="64856683"/>
<dbReference type="AlphaFoldDB" id="A0A8H2ZH98"/>
<organism evidence="9 10">
    <name type="scientific">Maudiozyma barnettii</name>
    <dbReference type="NCBI Taxonomy" id="61262"/>
    <lineage>
        <taxon>Eukaryota</taxon>
        <taxon>Fungi</taxon>
        <taxon>Dikarya</taxon>
        <taxon>Ascomycota</taxon>
        <taxon>Saccharomycotina</taxon>
        <taxon>Saccharomycetes</taxon>
        <taxon>Saccharomycetales</taxon>
        <taxon>Saccharomycetaceae</taxon>
        <taxon>Maudiozyma</taxon>
    </lineage>
</organism>
<feature type="transmembrane region" description="Helical" evidence="7">
    <location>
        <begin position="77"/>
        <end position="96"/>
    </location>
</feature>
<keyword evidence="10" id="KW-1185">Reference proteome</keyword>
<dbReference type="GO" id="GO:0005789">
    <property type="term" value="C:endoplasmic reticulum membrane"/>
    <property type="evidence" value="ECO:0007669"/>
    <property type="project" value="UniProtKB-SubCell"/>
</dbReference>
<feature type="transmembrane region" description="Helical" evidence="7">
    <location>
        <begin position="202"/>
        <end position="218"/>
    </location>
</feature>
<dbReference type="Pfam" id="PF04511">
    <property type="entry name" value="DER1"/>
    <property type="match status" value="1"/>
</dbReference>
<feature type="compositionally biased region" description="Gly residues" evidence="8">
    <location>
        <begin position="286"/>
        <end position="301"/>
    </location>
</feature>
<dbReference type="EMBL" id="CAEFZW010000003">
    <property type="protein sequence ID" value="CAB4253713.1"/>
    <property type="molecule type" value="Genomic_DNA"/>
</dbReference>